<protein>
    <submittedName>
        <fullName evidence="1">Uncharacterized protein</fullName>
    </submittedName>
</protein>
<dbReference type="GeneID" id="54409260"/>
<evidence type="ECO:0000313" key="1">
    <source>
        <dbReference type="EMBL" id="KAF2126313.1"/>
    </source>
</evidence>
<reference evidence="1" key="1">
    <citation type="journal article" date="2020" name="Stud. Mycol.">
        <title>101 Dothideomycetes genomes: a test case for predicting lifestyles and emergence of pathogens.</title>
        <authorList>
            <person name="Haridas S."/>
            <person name="Albert R."/>
            <person name="Binder M."/>
            <person name="Bloem J."/>
            <person name="Labutti K."/>
            <person name="Salamov A."/>
            <person name="Andreopoulos B."/>
            <person name="Baker S."/>
            <person name="Barry K."/>
            <person name="Bills G."/>
            <person name="Bluhm B."/>
            <person name="Cannon C."/>
            <person name="Castanera R."/>
            <person name="Culley D."/>
            <person name="Daum C."/>
            <person name="Ezra D."/>
            <person name="Gonzalez J."/>
            <person name="Henrissat B."/>
            <person name="Kuo A."/>
            <person name="Liang C."/>
            <person name="Lipzen A."/>
            <person name="Lutzoni F."/>
            <person name="Magnuson J."/>
            <person name="Mondo S."/>
            <person name="Nolan M."/>
            <person name="Ohm R."/>
            <person name="Pangilinan J."/>
            <person name="Park H.-J."/>
            <person name="Ramirez L."/>
            <person name="Alfaro M."/>
            <person name="Sun H."/>
            <person name="Tritt A."/>
            <person name="Yoshinaga Y."/>
            <person name="Zwiers L.-H."/>
            <person name="Turgeon B."/>
            <person name="Goodwin S."/>
            <person name="Spatafora J."/>
            <person name="Crous P."/>
            <person name="Grigoriev I."/>
        </authorList>
    </citation>
    <scope>NUCLEOTIDE SEQUENCE</scope>
    <source>
        <strain evidence="1">CBS 119687</strain>
    </source>
</reference>
<proteinExistence type="predicted"/>
<dbReference type="AlphaFoldDB" id="A0A6A6A561"/>
<dbReference type="EMBL" id="ML977514">
    <property type="protein sequence ID" value="KAF2126313.1"/>
    <property type="molecule type" value="Genomic_DNA"/>
</dbReference>
<dbReference type="Proteomes" id="UP000799771">
    <property type="component" value="Unassembled WGS sequence"/>
</dbReference>
<gene>
    <name evidence="1" type="ORF">P153DRAFT_369644</name>
</gene>
<keyword evidence="2" id="KW-1185">Reference proteome</keyword>
<organism evidence="1 2">
    <name type="scientific">Dothidotthia symphoricarpi CBS 119687</name>
    <dbReference type="NCBI Taxonomy" id="1392245"/>
    <lineage>
        <taxon>Eukaryota</taxon>
        <taxon>Fungi</taxon>
        <taxon>Dikarya</taxon>
        <taxon>Ascomycota</taxon>
        <taxon>Pezizomycotina</taxon>
        <taxon>Dothideomycetes</taxon>
        <taxon>Pleosporomycetidae</taxon>
        <taxon>Pleosporales</taxon>
        <taxon>Dothidotthiaceae</taxon>
        <taxon>Dothidotthia</taxon>
    </lineage>
</organism>
<sequence>MPTATPSASTNPLTLHSLRAKVASPWTLGIAIGLLLYHIPPLVSEHMGQDMHFQNKVPAALTWAPDFVPTVDTYIASLRATDGHTEPINAVSLSRKHKAKRQKDTEYYTHIVEWAYKICISEALGDMFRIWERDGTEKTRLFNKGVDKVLSGVQWRVYPSENIVLMAGENDWKTWLGNRCEEVGRREVREGRSALEEFGEVWERDGEGRLRLRFGEWGL</sequence>
<evidence type="ECO:0000313" key="2">
    <source>
        <dbReference type="Proteomes" id="UP000799771"/>
    </source>
</evidence>
<accession>A0A6A6A561</accession>
<dbReference type="RefSeq" id="XP_033520705.1">
    <property type="nucleotide sequence ID" value="XM_033668828.1"/>
</dbReference>
<name>A0A6A6A561_9PLEO</name>
<dbReference type="OrthoDB" id="3786143at2759"/>